<dbReference type="AlphaFoldDB" id="A0A2G0CBL9"/>
<dbReference type="InterPro" id="IPR035986">
    <property type="entry name" value="PKD_dom_sf"/>
</dbReference>
<dbReference type="Proteomes" id="UP000226437">
    <property type="component" value="Unassembled WGS sequence"/>
</dbReference>
<feature type="chain" id="PRO_5013558269" evidence="2">
    <location>
        <begin position="28"/>
        <end position="351"/>
    </location>
</feature>
<dbReference type="InterPro" id="IPR013783">
    <property type="entry name" value="Ig-like_fold"/>
</dbReference>
<feature type="signal peptide" evidence="2">
    <location>
        <begin position="1"/>
        <end position="27"/>
    </location>
</feature>
<evidence type="ECO:0000256" key="1">
    <source>
        <dbReference type="SAM" id="MobiDB-lite"/>
    </source>
</evidence>
<dbReference type="PROSITE" id="PS50093">
    <property type="entry name" value="PKD"/>
    <property type="match status" value="1"/>
</dbReference>
<sequence length="351" mass="37474">MRNMFCTSSSNILVMAALFMSITMVSSCEEDDGGITTPNPSSVVAAFTSQVDADNSLTYTFTNNSVVNGITDRSFTSSWDFGGDGTSTEKNPTYTFSDEGTYVVTLTVTASDGVTGMVSETIEVTAPKNRYASITDDADDDTGELRFSPADSIRTGRLTFNYRVAEGPVDMDIQDAFINVAGTSTTGDFAILEVRFKDNAPHEYREGASDATIAASSFPEGMADVWIPVEISWAADGVNAPTYSLKIGDETIITDAVSTTNGGAGDVDGHLEATKDGAANFQWKYASNSTVSDGMYHVDDIVIYSSDSGTETIVFEDDFQGRTAGDDLNPEVNPDSPYHENTTDATVGEDE</sequence>
<evidence type="ECO:0000313" key="5">
    <source>
        <dbReference type="Proteomes" id="UP000226437"/>
    </source>
</evidence>
<evidence type="ECO:0000259" key="3">
    <source>
        <dbReference type="PROSITE" id="PS50093"/>
    </source>
</evidence>
<protein>
    <submittedName>
        <fullName evidence="4">PKD domain-containing protein</fullName>
    </submittedName>
</protein>
<dbReference type="SMART" id="SM00089">
    <property type="entry name" value="PKD"/>
    <property type="match status" value="1"/>
</dbReference>
<reference evidence="4 5" key="1">
    <citation type="submission" date="2017-10" db="EMBL/GenBank/DDBJ databases">
        <title>The draft genome sequence of Lewinella marina KCTC 32374.</title>
        <authorList>
            <person name="Wang K."/>
        </authorList>
    </citation>
    <scope>NUCLEOTIDE SEQUENCE [LARGE SCALE GENOMIC DNA]</scope>
    <source>
        <strain evidence="4 5">MKG-38</strain>
    </source>
</reference>
<dbReference type="PROSITE" id="PS51257">
    <property type="entry name" value="PROKAR_LIPOPROTEIN"/>
    <property type="match status" value="1"/>
</dbReference>
<gene>
    <name evidence="4" type="ORF">CGL56_16275</name>
</gene>
<evidence type="ECO:0000313" key="4">
    <source>
        <dbReference type="EMBL" id="PHK97361.1"/>
    </source>
</evidence>
<organism evidence="4 5">
    <name type="scientific">Neolewinella marina</name>
    <dbReference type="NCBI Taxonomy" id="438751"/>
    <lineage>
        <taxon>Bacteria</taxon>
        <taxon>Pseudomonadati</taxon>
        <taxon>Bacteroidota</taxon>
        <taxon>Saprospiria</taxon>
        <taxon>Saprospirales</taxon>
        <taxon>Lewinellaceae</taxon>
        <taxon>Neolewinella</taxon>
    </lineage>
</organism>
<evidence type="ECO:0000256" key="2">
    <source>
        <dbReference type="SAM" id="SignalP"/>
    </source>
</evidence>
<proteinExistence type="predicted"/>
<dbReference type="Pfam" id="PF18911">
    <property type="entry name" value="PKD_4"/>
    <property type="match status" value="1"/>
</dbReference>
<feature type="region of interest" description="Disordered" evidence="1">
    <location>
        <begin position="321"/>
        <end position="351"/>
    </location>
</feature>
<name>A0A2G0CBL9_9BACT</name>
<accession>A0A2G0CBL9</accession>
<dbReference type="OrthoDB" id="9796530at2"/>
<feature type="domain" description="PKD" evidence="3">
    <location>
        <begin position="79"/>
        <end position="127"/>
    </location>
</feature>
<dbReference type="EMBL" id="PDLO01000009">
    <property type="protein sequence ID" value="PHK97361.1"/>
    <property type="molecule type" value="Genomic_DNA"/>
</dbReference>
<dbReference type="InterPro" id="IPR022409">
    <property type="entry name" value="PKD/Chitinase_dom"/>
</dbReference>
<dbReference type="CDD" id="cd00146">
    <property type="entry name" value="PKD"/>
    <property type="match status" value="1"/>
</dbReference>
<dbReference type="SUPFAM" id="SSF49299">
    <property type="entry name" value="PKD domain"/>
    <property type="match status" value="1"/>
</dbReference>
<dbReference type="RefSeq" id="WP_099107645.1">
    <property type="nucleotide sequence ID" value="NZ_JAATJF010000003.1"/>
</dbReference>
<comment type="caution">
    <text evidence="4">The sequence shown here is derived from an EMBL/GenBank/DDBJ whole genome shotgun (WGS) entry which is preliminary data.</text>
</comment>
<keyword evidence="5" id="KW-1185">Reference proteome</keyword>
<dbReference type="InterPro" id="IPR000601">
    <property type="entry name" value="PKD_dom"/>
</dbReference>
<dbReference type="Gene3D" id="2.60.40.10">
    <property type="entry name" value="Immunoglobulins"/>
    <property type="match status" value="1"/>
</dbReference>
<keyword evidence="2" id="KW-0732">Signal</keyword>